<dbReference type="GO" id="GO:0006032">
    <property type="term" value="P:chitin catabolic process"/>
    <property type="evidence" value="ECO:0007669"/>
    <property type="project" value="InterPro"/>
</dbReference>
<dbReference type="Proteomes" id="UP000584824">
    <property type="component" value="Unassembled WGS sequence"/>
</dbReference>
<dbReference type="Gene3D" id="1.10.530.10">
    <property type="match status" value="1"/>
</dbReference>
<dbReference type="AlphaFoldDB" id="A0A7W6K0L8"/>
<dbReference type="Pfam" id="PF00182">
    <property type="entry name" value="Glyco_hydro_19"/>
    <property type="match status" value="1"/>
</dbReference>
<evidence type="ECO:0000313" key="4">
    <source>
        <dbReference type="Proteomes" id="UP000584824"/>
    </source>
</evidence>
<keyword evidence="1" id="KW-0472">Membrane</keyword>
<evidence type="ECO:0000313" key="3">
    <source>
        <dbReference type="EMBL" id="MBB4103005.1"/>
    </source>
</evidence>
<comment type="caution">
    <text evidence="3">The sequence shown here is derived from an EMBL/GenBank/DDBJ whole genome shotgun (WGS) entry which is preliminary data.</text>
</comment>
<keyword evidence="1" id="KW-0812">Transmembrane</keyword>
<feature type="domain" description="Glycoside hydrolase family 19 catalytic" evidence="2">
    <location>
        <begin position="92"/>
        <end position="137"/>
    </location>
</feature>
<feature type="transmembrane region" description="Helical" evidence="1">
    <location>
        <begin position="251"/>
        <end position="272"/>
    </location>
</feature>
<dbReference type="EMBL" id="JACIDU010000005">
    <property type="protein sequence ID" value="MBB4103005.1"/>
    <property type="molecule type" value="Genomic_DNA"/>
</dbReference>
<keyword evidence="4" id="KW-1185">Reference proteome</keyword>
<sequence length="283" mass="30158">MNRTTLFAYLRRSPFGGRLTTAQVRGVEIILKVWEATGLTDLRFLAYILATAFHETAATMLPVRETLAPTDAKAIAILDRAYAAGRLPQVKSPYWRLDKDGKSWLGRGFVQLTHRKNYERASRLVGVDLVAAPALAMDIEIAARILVEGMIAGLFTGRKLDDFFNVMDDDPEGARRIINGTDKAKLIASHYAAILGALKAASQDAAPVDALPALAMPDDKPAGQSVSAYLAGGGTIASGVIAPLLGGMDNLYSLLFGLALLTIGGVVVGMFASGRWSINRGAA</sequence>
<name>A0A7W6K0L8_9HYPH</name>
<protein>
    <submittedName>
        <fullName evidence="3">Putative chitinase</fullName>
    </submittedName>
</protein>
<dbReference type="InterPro" id="IPR000726">
    <property type="entry name" value="Glyco_hydro_19_cat"/>
</dbReference>
<dbReference type="GO" id="GO:0016998">
    <property type="term" value="P:cell wall macromolecule catabolic process"/>
    <property type="evidence" value="ECO:0007669"/>
    <property type="project" value="InterPro"/>
</dbReference>
<dbReference type="InterPro" id="IPR023346">
    <property type="entry name" value="Lysozyme-like_dom_sf"/>
</dbReference>
<accession>A0A7W6K0L8</accession>
<proteinExistence type="predicted"/>
<evidence type="ECO:0000259" key="2">
    <source>
        <dbReference type="Pfam" id="PF00182"/>
    </source>
</evidence>
<dbReference type="GO" id="GO:0004568">
    <property type="term" value="F:chitinase activity"/>
    <property type="evidence" value="ECO:0007669"/>
    <property type="project" value="InterPro"/>
</dbReference>
<evidence type="ECO:0000256" key="1">
    <source>
        <dbReference type="SAM" id="Phobius"/>
    </source>
</evidence>
<dbReference type="RefSeq" id="WP_183791132.1">
    <property type="nucleotide sequence ID" value="NZ_JACIDU010000005.1"/>
</dbReference>
<dbReference type="SUPFAM" id="SSF53955">
    <property type="entry name" value="Lysozyme-like"/>
    <property type="match status" value="1"/>
</dbReference>
<organism evidence="3 4">
    <name type="scientific">Allorhizobium borbori</name>
    <dbReference type="NCBI Taxonomy" id="485907"/>
    <lineage>
        <taxon>Bacteria</taxon>
        <taxon>Pseudomonadati</taxon>
        <taxon>Pseudomonadota</taxon>
        <taxon>Alphaproteobacteria</taxon>
        <taxon>Hyphomicrobiales</taxon>
        <taxon>Rhizobiaceae</taxon>
        <taxon>Rhizobium/Agrobacterium group</taxon>
        <taxon>Allorhizobium</taxon>
    </lineage>
</organism>
<gene>
    <name evidence="3" type="ORF">GGQ66_001560</name>
</gene>
<reference evidence="3 4" key="1">
    <citation type="submission" date="2020-08" db="EMBL/GenBank/DDBJ databases">
        <title>Genomic Encyclopedia of Type Strains, Phase IV (KMG-IV): sequencing the most valuable type-strain genomes for metagenomic binning, comparative biology and taxonomic classification.</title>
        <authorList>
            <person name="Goeker M."/>
        </authorList>
    </citation>
    <scope>NUCLEOTIDE SEQUENCE [LARGE SCALE GENOMIC DNA]</scope>
    <source>
        <strain evidence="3 4">DSM 26385</strain>
    </source>
</reference>
<feature type="transmembrane region" description="Helical" evidence="1">
    <location>
        <begin position="226"/>
        <end position="245"/>
    </location>
</feature>
<keyword evidence="1" id="KW-1133">Transmembrane helix</keyword>